<reference evidence="3" key="1">
    <citation type="journal article" date="2019" name="Int. J. Syst. Evol. Microbiol.">
        <title>The Global Catalogue of Microorganisms (GCM) 10K type strain sequencing project: providing services to taxonomists for standard genome sequencing and annotation.</title>
        <authorList>
            <consortium name="The Broad Institute Genomics Platform"/>
            <consortium name="The Broad Institute Genome Sequencing Center for Infectious Disease"/>
            <person name="Wu L."/>
            <person name="Ma J."/>
        </authorList>
    </citation>
    <scope>NUCLEOTIDE SEQUENCE [LARGE SCALE GENOMIC DNA]</scope>
    <source>
        <strain evidence="3">JCM 3399</strain>
    </source>
</reference>
<evidence type="ECO:0008006" key="4">
    <source>
        <dbReference type="Google" id="ProtNLM"/>
    </source>
</evidence>
<gene>
    <name evidence="2" type="ORF">GCM10010211_80920</name>
</gene>
<sequence length="287" mass="32135">MRSTTTSSARRWDGSPLRPHHRQRALRVAADSPSRLLRSAQSSRCRDCGNRIDWHTRTNHNPISLHPHEMPAAGIPATHCWHVSSGIAHPAHDGTPWCRVPHIALCPTRPASAPLTPQLAEIRRRLALRTRRLLDTGAFTPPPIQPTPSPHGSCRPARPVVQLLCCRYLAQRPVDDIRCVVQTRLRNRCTHPVLAPDVPTGIWTLVSTTPQYGQLALPASEMAVYSLNHLPYSEQQRWRAQRCPLHAAASQAADLAVAEWEPFDPLLHAAHICTRLPHTPTRTPRHR</sequence>
<evidence type="ECO:0000313" key="3">
    <source>
        <dbReference type="Proteomes" id="UP000654471"/>
    </source>
</evidence>
<dbReference type="EMBL" id="BMRP01000071">
    <property type="protein sequence ID" value="GGV01447.1"/>
    <property type="molecule type" value="Genomic_DNA"/>
</dbReference>
<accession>A0ABQ2VQR7</accession>
<proteinExistence type="predicted"/>
<evidence type="ECO:0000313" key="2">
    <source>
        <dbReference type="EMBL" id="GGV01447.1"/>
    </source>
</evidence>
<evidence type="ECO:0000256" key="1">
    <source>
        <dbReference type="SAM" id="MobiDB-lite"/>
    </source>
</evidence>
<dbReference type="InterPro" id="IPR045729">
    <property type="entry name" value="DUF6083"/>
</dbReference>
<protein>
    <recommendedName>
        <fullName evidence="4">C2H2-type domain-containing protein</fullName>
    </recommendedName>
</protein>
<dbReference type="Proteomes" id="UP000654471">
    <property type="component" value="Unassembled WGS sequence"/>
</dbReference>
<organism evidence="2 3">
    <name type="scientific">Streptomyces albospinus</name>
    <dbReference type="NCBI Taxonomy" id="285515"/>
    <lineage>
        <taxon>Bacteria</taxon>
        <taxon>Bacillati</taxon>
        <taxon>Actinomycetota</taxon>
        <taxon>Actinomycetes</taxon>
        <taxon>Kitasatosporales</taxon>
        <taxon>Streptomycetaceae</taxon>
        <taxon>Streptomyces</taxon>
    </lineage>
</organism>
<keyword evidence="3" id="KW-1185">Reference proteome</keyword>
<name>A0ABQ2VQR7_9ACTN</name>
<comment type="caution">
    <text evidence="2">The sequence shown here is derived from an EMBL/GenBank/DDBJ whole genome shotgun (WGS) entry which is preliminary data.</text>
</comment>
<dbReference type="Pfam" id="PF19561">
    <property type="entry name" value="DUF6083"/>
    <property type="match status" value="1"/>
</dbReference>
<dbReference type="RefSeq" id="WP_189308391.1">
    <property type="nucleotide sequence ID" value="NZ_BMRP01000071.1"/>
</dbReference>
<feature type="region of interest" description="Disordered" evidence="1">
    <location>
        <begin position="1"/>
        <end position="33"/>
    </location>
</feature>